<evidence type="ECO:0000256" key="1">
    <source>
        <dbReference type="SAM" id="MobiDB-lite"/>
    </source>
</evidence>
<feature type="region of interest" description="Disordered" evidence="1">
    <location>
        <begin position="75"/>
        <end position="107"/>
    </location>
</feature>
<name>S9VI00_9TRYP</name>
<gene>
    <name evidence="2" type="ORF">STCU_08112</name>
</gene>
<organism evidence="2 3">
    <name type="scientific">Strigomonas culicis</name>
    <dbReference type="NCBI Taxonomy" id="28005"/>
    <lineage>
        <taxon>Eukaryota</taxon>
        <taxon>Discoba</taxon>
        <taxon>Euglenozoa</taxon>
        <taxon>Kinetoplastea</taxon>
        <taxon>Metakinetoplastina</taxon>
        <taxon>Trypanosomatida</taxon>
        <taxon>Trypanosomatidae</taxon>
        <taxon>Strigomonadinae</taxon>
        <taxon>Strigomonas</taxon>
    </lineage>
</organism>
<dbReference type="EMBL" id="ATMH01008112">
    <property type="protein sequence ID" value="EPY22820.1"/>
    <property type="molecule type" value="Genomic_DNA"/>
</dbReference>
<dbReference type="OrthoDB" id="409136at2759"/>
<keyword evidence="3" id="KW-1185">Reference proteome</keyword>
<evidence type="ECO:0000313" key="2">
    <source>
        <dbReference type="EMBL" id="EPY22820.1"/>
    </source>
</evidence>
<dbReference type="Proteomes" id="UP000015354">
    <property type="component" value="Unassembled WGS sequence"/>
</dbReference>
<proteinExistence type="predicted"/>
<dbReference type="AlphaFoldDB" id="S9VI00"/>
<feature type="region of interest" description="Disordered" evidence="1">
    <location>
        <begin position="1"/>
        <end position="62"/>
    </location>
</feature>
<protein>
    <recommendedName>
        <fullName evidence="4">Thioredoxin-like fold domain-containing protein</fullName>
    </recommendedName>
</protein>
<evidence type="ECO:0000313" key="3">
    <source>
        <dbReference type="Proteomes" id="UP000015354"/>
    </source>
</evidence>
<sequence>MLRLRAALRQRTSRKGPGTWSHPRIASQAASRQAGPVGYDAADNPRMAGGEPPSWRADPRRVGRPIQADPFQHSVRGAAQAAPGPHLQRAAGSGDTHYAEDKSWTGGAHRINMERERGRKVDIDDFSMVDREHMTVTSVLRAMVQAAYKPKDSDSRTFGGDGSTYRSELKEELKSLDHRVVPFFHDDVMNDNLKNIMGLHTPSGQKVSRDVLKGRLVGLLFFTESERSRSFMLRLRPFHRAHTPDLVVVAVSLASKEMRDVTRANGFYHCTHRDGGGWVARDAGISVRPFAPMPRLLIVDGTTGLEVTRSGLTAVLTHPETCFDEWKRGYAGCEMMDHVRSLFLL</sequence>
<comment type="caution">
    <text evidence="2">The sequence shown here is derived from an EMBL/GenBank/DDBJ whole genome shotgun (WGS) entry which is preliminary data.</text>
</comment>
<evidence type="ECO:0008006" key="4">
    <source>
        <dbReference type="Google" id="ProtNLM"/>
    </source>
</evidence>
<feature type="compositionally biased region" description="Basic residues" evidence="1">
    <location>
        <begin position="1"/>
        <end position="14"/>
    </location>
</feature>
<accession>S9VI00</accession>
<reference evidence="2 3" key="1">
    <citation type="journal article" date="2013" name="PLoS ONE">
        <title>Predicting the Proteins of Angomonas deanei, Strigomonas culicis and Their Respective Endosymbionts Reveals New Aspects of the Trypanosomatidae Family.</title>
        <authorList>
            <person name="Motta M.C."/>
            <person name="Martins A.C."/>
            <person name="de Souza S.S."/>
            <person name="Catta-Preta C.M."/>
            <person name="Silva R."/>
            <person name="Klein C.C."/>
            <person name="de Almeida L.G."/>
            <person name="de Lima Cunha O."/>
            <person name="Ciapina L.P."/>
            <person name="Brocchi M."/>
            <person name="Colabardini A.C."/>
            <person name="de Araujo Lima B."/>
            <person name="Machado C.R."/>
            <person name="de Almeida Soares C.M."/>
            <person name="Probst C.M."/>
            <person name="de Menezes C.B."/>
            <person name="Thompson C.E."/>
            <person name="Bartholomeu D.C."/>
            <person name="Gradia D.F."/>
            <person name="Pavoni D.P."/>
            <person name="Grisard E.C."/>
            <person name="Fantinatti-Garboggini F."/>
            <person name="Marchini F.K."/>
            <person name="Rodrigues-Luiz G.F."/>
            <person name="Wagner G."/>
            <person name="Goldman G.H."/>
            <person name="Fietto J.L."/>
            <person name="Elias M.C."/>
            <person name="Goldman M.H."/>
            <person name="Sagot M.F."/>
            <person name="Pereira M."/>
            <person name="Stoco P.H."/>
            <person name="de Mendonca-Neto R.P."/>
            <person name="Teixeira S.M."/>
            <person name="Maciel T.E."/>
            <person name="de Oliveira Mendes T.A."/>
            <person name="Urmenyi T.P."/>
            <person name="de Souza W."/>
            <person name="Schenkman S."/>
            <person name="de Vasconcelos A.T."/>
        </authorList>
    </citation>
    <scope>NUCLEOTIDE SEQUENCE [LARGE SCALE GENOMIC DNA]</scope>
</reference>